<accession>A0A1Q9D2F2</accession>
<sequence>MVASDSPSSVSQPEGEDMYGFDVEGQEWFLKPMNCPGHCVIFDSRPRSYRELPLRMADFGVLHRNELSGTLAGLTRVRRFQQDDAHIFCREDQIKDEVSSALSFVFDIYELFGFEFTLALSTRPKKALGSLEIWQLVKLDLEQTPELMAPTAEADPAEAVIFPKRTWPLRYLTEEQYESWAARGVLVVPGAVDASKAKRAADAIYEFVGAKRDDPDSWYKNKLDIYTDTLPDGKRPHHGPCGMVQMYHHSTLWDLRQVHKGLHWDIETGEGHWPVPFAVQGIVYLEEVGEISSEIDEAMFSYEAQMDYSVTSCPECLQKEAEPVEGAAGSLVLWLSVLPHGPSRNRGRVPRVSAYVAMLPVDAAPFLGAGRSPERPLSMSDAGTLAYDDVGKASVLSRLNASERRRRWEERLPLLEEDPKETELAQFPPGEECRRPANLTALGRKLVGLDGWEEPESKRPKSAQELWERAEAQLQEALNSTGKPWSLKKGDGAFYGPKIDIQLQDALGRGHQCGTIQLDFQLPIRFNLKYQTEKGATEEPAEKPQADGTEEPTLPPGYSRPVIVHRAILGSVERMLGVLCEHYDAASPPLLRGPFVAEISLAEEAIFFSAVCAPRRANARLLRALHDEVARRRLPDFEPSGHLGALVALRDLGPKRCQALLASKCSGEGAPPSPRKAKAEAGVLRFAVSQGLVPQSAASFPPREYAKLRMAIQLNGFRFNLDAKEGDFGYDKGEALFDRISEFNLTWDNSRGNVVNTITAISDISEGEELNISYLPLRLCLAVEERRRQLLEHWEFVCRCPRCEAEGGPPKPTEPRPARVPLVAPTDQAPKVDGDSSSEGIGFDDLRDPDDGGKWPLWLSPRQCMVVPVSDDAFEYAKYVKETLHSRGFHVEVNLGDGTLNKKVREAQVAQFNYILVVGQQEEDEGAVNVRARGQKRPLGTKSLQEFIEQLEEENNPRALRKPKAVEPFKRQRSPETASANA</sequence>
<evidence type="ECO:0000256" key="2">
    <source>
        <dbReference type="ARBA" id="ARBA00013163"/>
    </source>
</evidence>
<keyword evidence="9" id="KW-0030">Aminoacyl-tRNA synthetase</keyword>
<dbReference type="GO" id="GO:0004829">
    <property type="term" value="F:threonine-tRNA ligase activity"/>
    <property type="evidence" value="ECO:0007669"/>
    <property type="project" value="UniProtKB-EC"/>
</dbReference>
<feature type="domain" description="Aminoacyl-transfer RNA synthetases class-II family profile" evidence="13">
    <location>
        <begin position="1"/>
        <end position="588"/>
    </location>
</feature>
<dbReference type="InterPro" id="IPR002320">
    <property type="entry name" value="Thr-tRNA-ligase_IIa"/>
</dbReference>
<dbReference type="FunFam" id="3.30.930.10:FF:000002">
    <property type="entry name" value="Threonine--tRNA ligase"/>
    <property type="match status" value="1"/>
</dbReference>
<dbReference type="SUPFAM" id="SSF52954">
    <property type="entry name" value="Class II aaRS ABD-related"/>
    <property type="match status" value="1"/>
</dbReference>
<keyword evidence="8" id="KW-0648">Protein biosynthesis</keyword>
<name>A0A1Q9D2F2_SYMMI</name>
<evidence type="ECO:0000256" key="12">
    <source>
        <dbReference type="SAM" id="MobiDB-lite"/>
    </source>
</evidence>
<gene>
    <name evidence="14" type="primary">Tars</name>
    <name evidence="14" type="ORF">AK812_SmicGene29204</name>
</gene>
<evidence type="ECO:0000256" key="3">
    <source>
        <dbReference type="ARBA" id="ARBA00022598"/>
    </source>
</evidence>
<dbReference type="PANTHER" id="PTHR11451">
    <property type="entry name" value="THREONINE-TRNA LIGASE"/>
    <property type="match status" value="1"/>
</dbReference>
<organism evidence="14 15">
    <name type="scientific">Symbiodinium microadriaticum</name>
    <name type="common">Dinoflagellate</name>
    <name type="synonym">Zooxanthella microadriatica</name>
    <dbReference type="NCBI Taxonomy" id="2951"/>
    <lineage>
        <taxon>Eukaryota</taxon>
        <taxon>Sar</taxon>
        <taxon>Alveolata</taxon>
        <taxon>Dinophyceae</taxon>
        <taxon>Suessiales</taxon>
        <taxon>Symbiodiniaceae</taxon>
        <taxon>Symbiodinium</taxon>
    </lineage>
</organism>
<dbReference type="GO" id="GO:0005524">
    <property type="term" value="F:ATP binding"/>
    <property type="evidence" value="ECO:0007669"/>
    <property type="project" value="UniProtKB-KW"/>
</dbReference>
<protein>
    <recommendedName>
        <fullName evidence="2">threonine--tRNA ligase</fullName>
        <ecNumber evidence="2">6.1.1.3</ecNumber>
    </recommendedName>
    <alternativeName>
        <fullName evidence="10">Threonyl-tRNA synthetase</fullName>
    </alternativeName>
</protein>
<dbReference type="Proteomes" id="UP000186817">
    <property type="component" value="Unassembled WGS sequence"/>
</dbReference>
<evidence type="ECO:0000256" key="7">
    <source>
        <dbReference type="ARBA" id="ARBA00022840"/>
    </source>
</evidence>
<feature type="compositionally biased region" description="Basic and acidic residues" evidence="12">
    <location>
        <begin position="534"/>
        <end position="545"/>
    </location>
</feature>
<dbReference type="OrthoDB" id="408529at2759"/>
<dbReference type="GO" id="GO:0006435">
    <property type="term" value="P:threonyl-tRNA aminoacylation"/>
    <property type="evidence" value="ECO:0007669"/>
    <property type="project" value="InterPro"/>
</dbReference>
<evidence type="ECO:0000256" key="5">
    <source>
        <dbReference type="ARBA" id="ARBA00022741"/>
    </source>
</evidence>
<reference evidence="14 15" key="1">
    <citation type="submission" date="2016-02" db="EMBL/GenBank/DDBJ databases">
        <title>Genome analysis of coral dinoflagellate symbionts highlights evolutionary adaptations to a symbiotic lifestyle.</title>
        <authorList>
            <person name="Aranda M."/>
            <person name="Li Y."/>
            <person name="Liew Y.J."/>
            <person name="Baumgarten S."/>
            <person name="Simakov O."/>
            <person name="Wilson M."/>
            <person name="Piel J."/>
            <person name="Ashoor H."/>
            <person name="Bougouffa S."/>
            <person name="Bajic V.B."/>
            <person name="Ryu T."/>
            <person name="Ravasi T."/>
            <person name="Bayer T."/>
            <person name="Micklem G."/>
            <person name="Kim H."/>
            <person name="Bhak J."/>
            <person name="Lajeunesse T.C."/>
            <person name="Voolstra C.R."/>
        </authorList>
    </citation>
    <scope>NUCLEOTIDE SEQUENCE [LARGE SCALE GENOMIC DNA]</scope>
    <source>
        <strain evidence="14 15">CCMP2467</strain>
    </source>
</reference>
<dbReference type="Gene3D" id="3.40.50.800">
    <property type="entry name" value="Anticodon-binding domain"/>
    <property type="match status" value="1"/>
</dbReference>
<feature type="region of interest" description="Disordered" evidence="12">
    <location>
        <begin position="534"/>
        <end position="557"/>
    </location>
</feature>
<dbReference type="InterPro" id="IPR046341">
    <property type="entry name" value="SET_dom_sf"/>
</dbReference>
<keyword evidence="5" id="KW-0547">Nucleotide-binding</keyword>
<feature type="region of interest" description="Disordered" evidence="12">
    <location>
        <begin position="952"/>
        <end position="982"/>
    </location>
</feature>
<dbReference type="InterPro" id="IPR004154">
    <property type="entry name" value="Anticodon-bd"/>
</dbReference>
<evidence type="ECO:0000256" key="11">
    <source>
        <dbReference type="ARBA" id="ARBA00049515"/>
    </source>
</evidence>
<dbReference type="InterPro" id="IPR047246">
    <property type="entry name" value="ThrRS_anticodon"/>
</dbReference>
<keyword evidence="15" id="KW-1185">Reference proteome</keyword>
<dbReference type="CDD" id="cd20071">
    <property type="entry name" value="SET_SMYD"/>
    <property type="match status" value="1"/>
</dbReference>
<evidence type="ECO:0000256" key="8">
    <source>
        <dbReference type="ARBA" id="ARBA00022917"/>
    </source>
</evidence>
<evidence type="ECO:0000256" key="9">
    <source>
        <dbReference type="ARBA" id="ARBA00023146"/>
    </source>
</evidence>
<comment type="caution">
    <text evidence="14">The sequence shown here is derived from an EMBL/GenBank/DDBJ whole genome shotgun (WGS) entry which is preliminary data.</text>
</comment>
<dbReference type="SUPFAM" id="SSF82199">
    <property type="entry name" value="SET domain"/>
    <property type="match status" value="1"/>
</dbReference>
<feature type="compositionally biased region" description="Basic and acidic residues" evidence="12">
    <location>
        <begin position="964"/>
        <end position="974"/>
    </location>
</feature>
<evidence type="ECO:0000256" key="10">
    <source>
        <dbReference type="ARBA" id="ARBA00031900"/>
    </source>
</evidence>
<evidence type="ECO:0000256" key="4">
    <source>
        <dbReference type="ARBA" id="ARBA00022723"/>
    </source>
</evidence>
<comment type="similarity">
    <text evidence="1">Belongs to the class-II aminoacyl-tRNA synthetase family.</text>
</comment>
<dbReference type="PANTHER" id="PTHR11451:SF46">
    <property type="entry name" value="THREONINE--TRNA LIGASE"/>
    <property type="match status" value="1"/>
</dbReference>
<dbReference type="Gene3D" id="3.30.930.10">
    <property type="entry name" value="Bira Bifunctional Protein, Domain 2"/>
    <property type="match status" value="2"/>
</dbReference>
<dbReference type="GO" id="GO:0046872">
    <property type="term" value="F:metal ion binding"/>
    <property type="evidence" value="ECO:0007669"/>
    <property type="project" value="UniProtKB-KW"/>
</dbReference>
<keyword evidence="6" id="KW-0862">Zinc</keyword>
<dbReference type="InterPro" id="IPR006195">
    <property type="entry name" value="aa-tRNA-synth_II"/>
</dbReference>
<dbReference type="InterPro" id="IPR045864">
    <property type="entry name" value="aa-tRNA-synth_II/BPL/LPL"/>
</dbReference>
<dbReference type="Pfam" id="PF00587">
    <property type="entry name" value="tRNA-synt_2b"/>
    <property type="match status" value="1"/>
</dbReference>
<dbReference type="Gene3D" id="2.170.270.10">
    <property type="entry name" value="SET domain"/>
    <property type="match status" value="1"/>
</dbReference>
<keyword evidence="3 14" id="KW-0436">Ligase</keyword>
<dbReference type="EC" id="6.1.1.3" evidence="2"/>
<dbReference type="PROSITE" id="PS50862">
    <property type="entry name" value="AA_TRNA_LIGASE_II"/>
    <property type="match status" value="1"/>
</dbReference>
<evidence type="ECO:0000259" key="13">
    <source>
        <dbReference type="PROSITE" id="PS50862"/>
    </source>
</evidence>
<dbReference type="CDD" id="cd00860">
    <property type="entry name" value="ThrRS_anticodon"/>
    <property type="match status" value="1"/>
</dbReference>
<dbReference type="SUPFAM" id="SSF55681">
    <property type="entry name" value="Class II aaRS and biotin synthetases"/>
    <property type="match status" value="1"/>
</dbReference>
<proteinExistence type="inferred from homology"/>
<keyword evidence="7" id="KW-0067">ATP-binding</keyword>
<evidence type="ECO:0000256" key="1">
    <source>
        <dbReference type="ARBA" id="ARBA00008226"/>
    </source>
</evidence>
<dbReference type="InterPro" id="IPR002314">
    <property type="entry name" value="aa-tRNA-synt_IIb"/>
</dbReference>
<dbReference type="GO" id="GO:0005739">
    <property type="term" value="C:mitochondrion"/>
    <property type="evidence" value="ECO:0007669"/>
    <property type="project" value="TreeGrafter"/>
</dbReference>
<dbReference type="PRINTS" id="PR01047">
    <property type="entry name" value="TRNASYNTHTHR"/>
</dbReference>
<dbReference type="EMBL" id="LSRX01000765">
    <property type="protein sequence ID" value="OLP89352.1"/>
    <property type="molecule type" value="Genomic_DNA"/>
</dbReference>
<comment type="catalytic activity">
    <reaction evidence="11">
        <text>tRNA(Thr) + L-threonine + ATP = L-threonyl-tRNA(Thr) + AMP + diphosphate + H(+)</text>
        <dbReference type="Rhea" id="RHEA:24624"/>
        <dbReference type="Rhea" id="RHEA-COMP:9670"/>
        <dbReference type="Rhea" id="RHEA-COMP:9704"/>
        <dbReference type="ChEBI" id="CHEBI:15378"/>
        <dbReference type="ChEBI" id="CHEBI:30616"/>
        <dbReference type="ChEBI" id="CHEBI:33019"/>
        <dbReference type="ChEBI" id="CHEBI:57926"/>
        <dbReference type="ChEBI" id="CHEBI:78442"/>
        <dbReference type="ChEBI" id="CHEBI:78534"/>
        <dbReference type="ChEBI" id="CHEBI:456215"/>
        <dbReference type="EC" id="6.1.1.3"/>
    </reaction>
</comment>
<dbReference type="AlphaFoldDB" id="A0A1Q9D2F2"/>
<dbReference type="InterPro" id="IPR036621">
    <property type="entry name" value="Anticodon-bd_dom_sf"/>
</dbReference>
<dbReference type="SUPFAM" id="SSF51197">
    <property type="entry name" value="Clavaminate synthase-like"/>
    <property type="match status" value="1"/>
</dbReference>
<evidence type="ECO:0000313" key="15">
    <source>
        <dbReference type="Proteomes" id="UP000186817"/>
    </source>
</evidence>
<evidence type="ECO:0000256" key="6">
    <source>
        <dbReference type="ARBA" id="ARBA00022833"/>
    </source>
</evidence>
<keyword evidence="4" id="KW-0479">Metal-binding</keyword>
<evidence type="ECO:0000313" key="14">
    <source>
        <dbReference type="EMBL" id="OLP89352.1"/>
    </source>
</evidence>
<dbReference type="Pfam" id="PF03129">
    <property type="entry name" value="HGTP_anticodon"/>
    <property type="match status" value="1"/>
</dbReference>